<dbReference type="GeneID" id="20369518"/>
<accession>K3V719</accession>
<dbReference type="EMBL" id="AFNW01000374">
    <property type="protein sequence ID" value="EKJ68924.1"/>
    <property type="molecule type" value="Genomic_DNA"/>
</dbReference>
<dbReference type="eggNOG" id="ENOG502T4J7">
    <property type="taxonomic scope" value="Eukaryota"/>
</dbReference>
<sequence>MDRLTRLPTLILEEIFVQLENESSIKGLIRAYPSLLLLYYRYEQRILTRILDNLLADDVTGKIEKDALAIIKFSNRDGDFYWQIRRHGFQLKDMWLPEWPDSPTRGDLRQLHRFLSRIITFIEDYVSKATSEYPPRAYLGVPDLETGNTMFRGNLLDTRMVRFINLTCDERYRLLRHFVRYEFLCRLHNDPNTRETAPRKFRKFNKFGVRNELDARLLLSVHKYYVSLYGALFAHVGVAWLPPVPRCSSAQGVSNDSVPYYRPLMYPDNLLFDGTEYAAEIIHCYDPELLHVIAGNGLDLLTRVLRRSKTETEEGKTCVKAMLNAFTNREEENSDDEYPGPWIKMYYEERRNEALFTFAELIMPSTVFPKPLSESSLQCLNTFVYSDFRRGRNAELSHVSHRLQVEIWTQRGWGWFDDERLFFNPAFHFPTIEYLFDIETSRSRLREAMWKAPEKRLIRIHNKIMDQMTEQKVDRIRRRSQLWQDYWAGTRATKPSWRLYANKRRFRFYNDDPVPPGLPFIWGDFWDRE</sequence>
<proteinExistence type="predicted"/>
<gene>
    <name evidence="1" type="ORF">FPSE_10901</name>
</gene>
<dbReference type="Proteomes" id="UP000007978">
    <property type="component" value="Chromosome 4"/>
</dbReference>
<evidence type="ECO:0000313" key="2">
    <source>
        <dbReference type="Proteomes" id="UP000007978"/>
    </source>
</evidence>
<evidence type="ECO:0000313" key="1">
    <source>
        <dbReference type="EMBL" id="EKJ68924.1"/>
    </source>
</evidence>
<dbReference type="HOGENOM" id="CLU_035151_1_1_1"/>
<keyword evidence="2" id="KW-1185">Reference proteome</keyword>
<reference evidence="1 2" key="1">
    <citation type="journal article" date="2012" name="PLoS Pathog.">
        <title>Comparative pathogenomics reveals horizontally acquired novel virulence genes in fungi infecting cereal hosts.</title>
        <authorList>
            <person name="Gardiner D.M."/>
            <person name="McDonald M.C."/>
            <person name="Covarelli L."/>
            <person name="Solomon P.S."/>
            <person name="Rusu A.G."/>
            <person name="Marshall M."/>
            <person name="Kazan K."/>
            <person name="Chakraborty S."/>
            <person name="McDonald B.A."/>
            <person name="Manners J.M."/>
        </authorList>
    </citation>
    <scope>NUCLEOTIDE SEQUENCE [LARGE SCALE GENOMIC DNA]</scope>
    <source>
        <strain evidence="1 2">CS3096</strain>
    </source>
</reference>
<dbReference type="AlphaFoldDB" id="K3V719"/>
<protein>
    <submittedName>
        <fullName evidence="1">Uncharacterized protein</fullName>
    </submittedName>
</protein>
<dbReference type="RefSeq" id="XP_009262293.1">
    <property type="nucleotide sequence ID" value="XM_009264018.1"/>
</dbReference>
<comment type="caution">
    <text evidence="1">The sequence shown here is derived from an EMBL/GenBank/DDBJ whole genome shotgun (WGS) entry which is preliminary data.</text>
</comment>
<organism evidence="1 2">
    <name type="scientific">Fusarium pseudograminearum (strain CS3096)</name>
    <name type="common">Wheat and barley crown-rot fungus</name>
    <dbReference type="NCBI Taxonomy" id="1028729"/>
    <lineage>
        <taxon>Eukaryota</taxon>
        <taxon>Fungi</taxon>
        <taxon>Dikarya</taxon>
        <taxon>Ascomycota</taxon>
        <taxon>Pezizomycotina</taxon>
        <taxon>Sordariomycetes</taxon>
        <taxon>Hypocreomycetidae</taxon>
        <taxon>Hypocreales</taxon>
        <taxon>Nectriaceae</taxon>
        <taxon>Fusarium</taxon>
    </lineage>
</organism>
<dbReference type="OrthoDB" id="5102541at2759"/>
<dbReference type="KEGG" id="fpu:FPSE_10901"/>
<name>K3V719_FUSPC</name>